<dbReference type="Proteomes" id="UP000050398">
    <property type="component" value="Unassembled WGS sequence"/>
</dbReference>
<dbReference type="Pfam" id="PF00583">
    <property type="entry name" value="Acetyltransf_1"/>
    <property type="match status" value="1"/>
</dbReference>
<protein>
    <recommendedName>
        <fullName evidence="1">N-acetyltransferase domain-containing protein</fullName>
    </recommendedName>
</protein>
<feature type="domain" description="N-acetyltransferase" evidence="1">
    <location>
        <begin position="3"/>
        <end position="132"/>
    </location>
</feature>
<comment type="caution">
    <text evidence="2">The sequence shown here is derived from an EMBL/GenBank/DDBJ whole genome shotgun (WGS) entry which is preliminary data.</text>
</comment>
<reference evidence="2 3" key="1">
    <citation type="submission" date="2015-08" db="EMBL/GenBank/DDBJ databases">
        <title>Draft Genome Sequence of Bacillus vietnamensis UCD-SED5.</title>
        <authorList>
            <person name="Lee R.D."/>
            <person name="Jospin G."/>
            <person name="Lang J.M."/>
            <person name="Coil D.A."/>
            <person name="Eisen J.A."/>
        </authorList>
    </citation>
    <scope>NUCLEOTIDE SEQUENCE [LARGE SCALE GENOMIC DNA]</scope>
    <source>
        <strain evidence="2 3">UCD-SED5</strain>
    </source>
</reference>
<evidence type="ECO:0000313" key="2">
    <source>
        <dbReference type="EMBL" id="KPL61051.1"/>
    </source>
</evidence>
<evidence type="ECO:0000313" key="3">
    <source>
        <dbReference type="Proteomes" id="UP000050398"/>
    </source>
</evidence>
<dbReference type="AlphaFoldDB" id="A0A0P6W5U9"/>
<dbReference type="EMBL" id="LIXZ01000002">
    <property type="protein sequence ID" value="KPL61051.1"/>
    <property type="molecule type" value="Genomic_DNA"/>
</dbReference>
<dbReference type="CDD" id="cd04301">
    <property type="entry name" value="NAT_SF"/>
    <property type="match status" value="1"/>
</dbReference>
<dbReference type="InterPro" id="IPR000182">
    <property type="entry name" value="GNAT_dom"/>
</dbReference>
<proteinExistence type="predicted"/>
<dbReference type="Gene3D" id="3.40.630.30">
    <property type="match status" value="1"/>
</dbReference>
<evidence type="ECO:0000259" key="1">
    <source>
        <dbReference type="PROSITE" id="PS51186"/>
    </source>
</evidence>
<dbReference type="InterPro" id="IPR016181">
    <property type="entry name" value="Acyl_CoA_acyltransferase"/>
</dbReference>
<dbReference type="SUPFAM" id="SSF55729">
    <property type="entry name" value="Acyl-CoA N-acyltransferases (Nat)"/>
    <property type="match status" value="1"/>
</dbReference>
<dbReference type="PATRIC" id="fig|218284.4.peg.865"/>
<dbReference type="OrthoDB" id="45853at2"/>
<accession>A0A0P6W5U9</accession>
<gene>
    <name evidence="2" type="ORF">AM506_04100</name>
</gene>
<organism evidence="2 3">
    <name type="scientific">Rossellomorea vietnamensis</name>
    <dbReference type="NCBI Taxonomy" id="218284"/>
    <lineage>
        <taxon>Bacteria</taxon>
        <taxon>Bacillati</taxon>
        <taxon>Bacillota</taxon>
        <taxon>Bacilli</taxon>
        <taxon>Bacillales</taxon>
        <taxon>Bacillaceae</taxon>
        <taxon>Rossellomorea</taxon>
    </lineage>
</organism>
<dbReference type="PROSITE" id="PS51186">
    <property type="entry name" value="GNAT"/>
    <property type="match status" value="1"/>
</dbReference>
<name>A0A0P6W5U9_9BACI</name>
<sequence length="137" mass="15608">MEEIVSSCIHHDIQTLLSYATSLDKVNGEYASYLYSNRRKLFGLKVGETIIGCIGIEFLDGDRCEIKHVAVMPDRRDEGIGSRMVEFILEHYFISSMVAETDRDAVLFYTKIGFEIESLGEKFPGVERFKCVRILEG</sequence>
<dbReference type="GO" id="GO:0016747">
    <property type="term" value="F:acyltransferase activity, transferring groups other than amino-acyl groups"/>
    <property type="evidence" value="ECO:0007669"/>
    <property type="project" value="InterPro"/>
</dbReference>